<dbReference type="AlphaFoldDB" id="A0A1F5PLN3"/>
<feature type="domain" description="Amidohydrolase 3" evidence="1">
    <location>
        <begin position="425"/>
        <end position="500"/>
    </location>
</feature>
<protein>
    <recommendedName>
        <fullName evidence="1">Amidohydrolase 3 domain-containing protein</fullName>
    </recommendedName>
</protein>
<sequence length="516" mass="56085">MLDILIKNGTVIDGTGSPAKKLDVAIEKGRLVELAPNIKSSAVVVIDASRKYVAPGFIDIQSHSDSYWTIFDQPGQSSMLSQGITTAVLGNCGSSLAPLVSAESIKTIQKWHDLSGININWTTFGEFLNVLSNQQLGVNVGSLVGHATIRRGILGDDIRQVTDDELKALEKLTANSLEQGALGLSFGLVYSHEVNSSAKELEVLTALLKAQNKYLSVHLRSESAGILESVDEVIALAKMAGVAVKISHLKIRDAANWHLFDLLINKLETAYHQGVKISFDVYPYDTSWSVLYTYLPKWAYEGGRDGLLKNIADPNQRRKILDYLRGANFNFSKIIIASSAGESLIGKTIAEIAANQSVSAAEAILNVLSISTQAIVFDHNLSQEQVEILCASPLSMIATDGAGYDTKQRNLVHPRCFGTMPRFLKLVNQNKLMNWEYAIKKITGEPANLLGLADRGNLAKNSAADVVIFDPNTIGDRADYTNPDLLSEGIEWVITNGKVSFKNGEVTGLNGMVVKR</sequence>
<dbReference type="InterPro" id="IPR011059">
    <property type="entry name" value="Metal-dep_hydrolase_composite"/>
</dbReference>
<feature type="domain" description="Amidohydrolase 3" evidence="1">
    <location>
        <begin position="45"/>
        <end position="238"/>
    </location>
</feature>
<dbReference type="SUPFAM" id="SSF51338">
    <property type="entry name" value="Composite domain of metallo-dependent hydrolases"/>
    <property type="match status" value="1"/>
</dbReference>
<dbReference type="Gene3D" id="3.30.1490.130">
    <property type="entry name" value="D-aminoacylase. Domain 3"/>
    <property type="match status" value="1"/>
</dbReference>
<gene>
    <name evidence="2" type="ORF">A3E29_01585</name>
</gene>
<dbReference type="GO" id="GO:0005829">
    <property type="term" value="C:cytosol"/>
    <property type="evidence" value="ECO:0007669"/>
    <property type="project" value="TreeGrafter"/>
</dbReference>
<dbReference type="PANTHER" id="PTHR11647">
    <property type="entry name" value="HYDRANTOINASE/DIHYDROPYRIMIDINASE FAMILY MEMBER"/>
    <property type="match status" value="1"/>
</dbReference>
<dbReference type="Pfam" id="PF07969">
    <property type="entry name" value="Amidohydro_3"/>
    <property type="match status" value="2"/>
</dbReference>
<dbReference type="InterPro" id="IPR032466">
    <property type="entry name" value="Metal_Hydrolase"/>
</dbReference>
<dbReference type="InterPro" id="IPR023100">
    <property type="entry name" value="D-aminoacylase_insert_dom_sf"/>
</dbReference>
<dbReference type="Gene3D" id="3.20.20.140">
    <property type="entry name" value="Metal-dependent hydrolases"/>
    <property type="match status" value="1"/>
</dbReference>
<evidence type="ECO:0000313" key="3">
    <source>
        <dbReference type="Proteomes" id="UP000177682"/>
    </source>
</evidence>
<dbReference type="InterPro" id="IPR050378">
    <property type="entry name" value="Metallo-dep_Hydrolases_sf"/>
</dbReference>
<accession>A0A1F5PLN3</accession>
<comment type="caution">
    <text evidence="2">The sequence shown here is derived from an EMBL/GenBank/DDBJ whole genome shotgun (WGS) entry which is preliminary data.</text>
</comment>
<dbReference type="InterPro" id="IPR013108">
    <property type="entry name" value="Amidohydro_3"/>
</dbReference>
<organism evidence="2 3">
    <name type="scientific">Candidatus Doudnabacteria bacterium RIFCSPHIGHO2_12_FULL_48_16</name>
    <dbReference type="NCBI Taxonomy" id="1817838"/>
    <lineage>
        <taxon>Bacteria</taxon>
        <taxon>Candidatus Doudnaibacteriota</taxon>
    </lineage>
</organism>
<dbReference type="GO" id="GO:0016811">
    <property type="term" value="F:hydrolase activity, acting on carbon-nitrogen (but not peptide) bonds, in linear amides"/>
    <property type="evidence" value="ECO:0007669"/>
    <property type="project" value="InterPro"/>
</dbReference>
<dbReference type="Proteomes" id="UP000177682">
    <property type="component" value="Unassembled WGS sequence"/>
</dbReference>
<dbReference type="Gene3D" id="2.30.40.10">
    <property type="entry name" value="Urease, subunit C, domain 1"/>
    <property type="match status" value="1"/>
</dbReference>
<evidence type="ECO:0000259" key="1">
    <source>
        <dbReference type="Pfam" id="PF07969"/>
    </source>
</evidence>
<dbReference type="CDD" id="cd01297">
    <property type="entry name" value="D-aminoacylase"/>
    <property type="match status" value="1"/>
</dbReference>
<reference evidence="2 3" key="1">
    <citation type="journal article" date="2016" name="Nat. Commun.">
        <title>Thousands of microbial genomes shed light on interconnected biogeochemical processes in an aquifer system.</title>
        <authorList>
            <person name="Anantharaman K."/>
            <person name="Brown C.T."/>
            <person name="Hug L.A."/>
            <person name="Sharon I."/>
            <person name="Castelle C.J."/>
            <person name="Probst A.J."/>
            <person name="Thomas B.C."/>
            <person name="Singh A."/>
            <person name="Wilkins M.J."/>
            <person name="Karaoz U."/>
            <person name="Brodie E.L."/>
            <person name="Williams K.H."/>
            <person name="Hubbard S.S."/>
            <person name="Banfield J.F."/>
        </authorList>
    </citation>
    <scope>NUCLEOTIDE SEQUENCE [LARGE SCALE GENOMIC DNA]</scope>
</reference>
<dbReference type="GO" id="GO:0016812">
    <property type="term" value="F:hydrolase activity, acting on carbon-nitrogen (but not peptide) bonds, in cyclic amides"/>
    <property type="evidence" value="ECO:0007669"/>
    <property type="project" value="TreeGrafter"/>
</dbReference>
<dbReference type="PANTHER" id="PTHR11647:SF1">
    <property type="entry name" value="COLLAPSIN RESPONSE MEDIATOR PROTEIN"/>
    <property type="match status" value="1"/>
</dbReference>
<evidence type="ECO:0000313" key="2">
    <source>
        <dbReference type="EMBL" id="OGE90843.1"/>
    </source>
</evidence>
<dbReference type="EMBL" id="MFEY01000003">
    <property type="protein sequence ID" value="OGE90843.1"/>
    <property type="molecule type" value="Genomic_DNA"/>
</dbReference>
<name>A0A1F5PLN3_9BACT</name>
<proteinExistence type="predicted"/>
<dbReference type="SUPFAM" id="SSF51556">
    <property type="entry name" value="Metallo-dependent hydrolases"/>
    <property type="match status" value="1"/>
</dbReference>